<accession>A0ABQ4YPB6</accession>
<reference evidence="1" key="1">
    <citation type="journal article" date="2022" name="Int. J. Mol. Sci.">
        <title>Draft Genome of Tanacetum Coccineum: Genomic Comparison of Closely Related Tanacetum-Family Plants.</title>
        <authorList>
            <person name="Yamashiro T."/>
            <person name="Shiraishi A."/>
            <person name="Nakayama K."/>
            <person name="Satake H."/>
        </authorList>
    </citation>
    <scope>NUCLEOTIDE SEQUENCE</scope>
</reference>
<reference evidence="1" key="2">
    <citation type="submission" date="2022-01" db="EMBL/GenBank/DDBJ databases">
        <authorList>
            <person name="Yamashiro T."/>
            <person name="Shiraishi A."/>
            <person name="Satake H."/>
            <person name="Nakayama K."/>
        </authorList>
    </citation>
    <scope>NUCLEOTIDE SEQUENCE</scope>
</reference>
<gene>
    <name evidence="1" type="ORF">Tco_0729177</name>
</gene>
<protein>
    <submittedName>
        <fullName evidence="1">Uncharacterized protein</fullName>
    </submittedName>
</protein>
<comment type="caution">
    <text evidence="1">The sequence shown here is derived from an EMBL/GenBank/DDBJ whole genome shotgun (WGS) entry which is preliminary data.</text>
</comment>
<organism evidence="1 2">
    <name type="scientific">Tanacetum coccineum</name>
    <dbReference type="NCBI Taxonomy" id="301880"/>
    <lineage>
        <taxon>Eukaryota</taxon>
        <taxon>Viridiplantae</taxon>
        <taxon>Streptophyta</taxon>
        <taxon>Embryophyta</taxon>
        <taxon>Tracheophyta</taxon>
        <taxon>Spermatophyta</taxon>
        <taxon>Magnoliopsida</taxon>
        <taxon>eudicotyledons</taxon>
        <taxon>Gunneridae</taxon>
        <taxon>Pentapetalae</taxon>
        <taxon>asterids</taxon>
        <taxon>campanulids</taxon>
        <taxon>Asterales</taxon>
        <taxon>Asteraceae</taxon>
        <taxon>Asteroideae</taxon>
        <taxon>Anthemideae</taxon>
        <taxon>Anthemidinae</taxon>
        <taxon>Tanacetum</taxon>
    </lineage>
</organism>
<evidence type="ECO:0000313" key="1">
    <source>
        <dbReference type="EMBL" id="GJS79296.1"/>
    </source>
</evidence>
<sequence length="147" mass="16703">MGDYNTFLSRKVLDKTIKLYLKVSYKGIALLVHLESNVMLLIGVESENIQEQLLGGFLGTLNVRAQSVVATANRKTLFPWNKSIVQSLLLFFSHTHDSAKKESIQFIYNQDTTGNLQIRVLRQTANLDTNGILQIRIMKTPFEFVDN</sequence>
<keyword evidence="2" id="KW-1185">Reference proteome</keyword>
<name>A0ABQ4YPB6_9ASTR</name>
<dbReference type="EMBL" id="BQNB010010587">
    <property type="protein sequence ID" value="GJS79296.1"/>
    <property type="molecule type" value="Genomic_DNA"/>
</dbReference>
<proteinExistence type="predicted"/>
<evidence type="ECO:0000313" key="2">
    <source>
        <dbReference type="Proteomes" id="UP001151760"/>
    </source>
</evidence>
<dbReference type="Proteomes" id="UP001151760">
    <property type="component" value="Unassembled WGS sequence"/>
</dbReference>